<comment type="caution">
    <text evidence="3">The sequence shown here is derived from an EMBL/GenBank/DDBJ whole genome shotgun (WGS) entry which is preliminary data.</text>
</comment>
<gene>
    <name evidence="3" type="ORF">CK501_06615</name>
</gene>
<evidence type="ECO:0000259" key="2">
    <source>
        <dbReference type="Pfam" id="PF07589"/>
    </source>
</evidence>
<evidence type="ECO:0000256" key="1">
    <source>
        <dbReference type="SAM" id="SignalP"/>
    </source>
</evidence>
<dbReference type="AlphaFoldDB" id="A0A2A2F9F9"/>
<keyword evidence="1" id="KW-0732">Signal</keyword>
<dbReference type="Proteomes" id="UP000218896">
    <property type="component" value="Unassembled WGS sequence"/>
</dbReference>
<evidence type="ECO:0000313" key="3">
    <source>
        <dbReference type="EMBL" id="PAU81225.1"/>
    </source>
</evidence>
<dbReference type="EMBL" id="NSKD01000002">
    <property type="protein sequence ID" value="PAU81225.1"/>
    <property type="molecule type" value="Genomic_DNA"/>
</dbReference>
<dbReference type="RefSeq" id="WP_095616952.1">
    <property type="nucleotide sequence ID" value="NZ_NSKD01000002.1"/>
</dbReference>
<dbReference type="Pfam" id="PF07589">
    <property type="entry name" value="PEP-CTERM"/>
    <property type="match status" value="1"/>
</dbReference>
<evidence type="ECO:0000313" key="4">
    <source>
        <dbReference type="Proteomes" id="UP000218896"/>
    </source>
</evidence>
<organism evidence="3 4">
    <name type="scientific">Halovibrio salipaludis</name>
    <dbReference type="NCBI Taxonomy" id="2032626"/>
    <lineage>
        <taxon>Bacteria</taxon>
        <taxon>Pseudomonadati</taxon>
        <taxon>Pseudomonadota</taxon>
        <taxon>Gammaproteobacteria</taxon>
        <taxon>Oceanospirillales</taxon>
        <taxon>Halomonadaceae</taxon>
        <taxon>Halovibrio</taxon>
    </lineage>
</organism>
<reference evidence="3 4" key="1">
    <citation type="submission" date="2017-08" db="EMBL/GenBank/DDBJ databases">
        <title>Halovibrio sewagensis sp. nov., isolated from wastewater of high salinity.</title>
        <authorList>
            <person name="Dong X."/>
            <person name="Zhang G."/>
        </authorList>
    </citation>
    <scope>NUCLEOTIDE SEQUENCE [LARGE SCALE GENOMIC DNA]</scope>
    <source>
        <strain evidence="3 4">YL5-2</strain>
    </source>
</reference>
<proteinExistence type="predicted"/>
<dbReference type="InterPro" id="IPR013424">
    <property type="entry name" value="Ice-binding_C"/>
</dbReference>
<dbReference type="NCBIfam" id="TIGR02595">
    <property type="entry name" value="PEP_CTERM"/>
    <property type="match status" value="1"/>
</dbReference>
<protein>
    <recommendedName>
        <fullName evidence="2">Ice-binding protein C-terminal domain-containing protein</fullName>
    </recommendedName>
</protein>
<name>A0A2A2F9F9_9GAMM</name>
<feature type="chain" id="PRO_5013194860" description="Ice-binding protein C-terminal domain-containing protein" evidence="1">
    <location>
        <begin position="23"/>
        <end position="217"/>
    </location>
</feature>
<feature type="domain" description="Ice-binding protein C-terminal" evidence="2">
    <location>
        <begin position="193"/>
        <end position="216"/>
    </location>
</feature>
<keyword evidence="4" id="KW-1185">Reference proteome</keyword>
<accession>A0A2A2F9F9</accession>
<sequence length="217" mass="23421">MKFTQSALAIACGLALSVAAHGSYIGLEDANNPDTFQVDDGSNTYDKGKNDYVNQSGSLIDAGDVVEQGRKVVSTSADKFRLTFTYLFKEAGWTNSFWYQGSKLFETGTNSYGDSQSFIYDGGLNALDFAFQTRNYSNTLVNSLNNADNDSLVAYDFFTYQGDGFILLGLDDTGAGPDDNHDDMIIKVTATKVPEPGTLALLGLGLAGLGLGYRRRS</sequence>
<feature type="signal peptide" evidence="1">
    <location>
        <begin position="1"/>
        <end position="22"/>
    </location>
</feature>